<dbReference type="CDD" id="cd01135">
    <property type="entry name" value="V_A-ATPase_B"/>
    <property type="match status" value="1"/>
</dbReference>
<comment type="function">
    <text evidence="4">Produces ATP from ADP in the presence of a proton gradient across the membrane. The V-type beta chain is a regulatory subunit.</text>
</comment>
<evidence type="ECO:0000256" key="3">
    <source>
        <dbReference type="ARBA" id="ARBA00023065"/>
    </source>
</evidence>
<dbReference type="SUPFAM" id="SSF52540">
    <property type="entry name" value="P-loop containing nucleoside triphosphate hydrolases"/>
    <property type="match status" value="1"/>
</dbReference>
<dbReference type="GO" id="GO:0046933">
    <property type="term" value="F:proton-transporting ATP synthase activity, rotational mechanism"/>
    <property type="evidence" value="ECO:0007669"/>
    <property type="project" value="UniProtKB-UniRule"/>
</dbReference>
<name>A0A1M6MP47_9CLOT</name>
<dbReference type="PANTHER" id="PTHR43389">
    <property type="entry name" value="V-TYPE PROTON ATPASE SUBUNIT B"/>
    <property type="match status" value="1"/>
</dbReference>
<evidence type="ECO:0000259" key="5">
    <source>
        <dbReference type="Pfam" id="PF00006"/>
    </source>
</evidence>
<keyword evidence="4" id="KW-0066">ATP synthesis</keyword>
<dbReference type="Pfam" id="PF02874">
    <property type="entry name" value="ATP-synt_ab_N"/>
    <property type="match status" value="1"/>
</dbReference>
<proteinExistence type="inferred from homology"/>
<dbReference type="Gene3D" id="3.40.50.12240">
    <property type="match status" value="1"/>
</dbReference>
<comment type="similarity">
    <text evidence="1 4">Belongs to the ATPase alpha/beta chains family.</text>
</comment>
<reference evidence="8 9" key="1">
    <citation type="submission" date="2016-11" db="EMBL/GenBank/DDBJ databases">
        <authorList>
            <person name="Jaros S."/>
            <person name="Januszkiewicz K."/>
            <person name="Wedrychowicz H."/>
        </authorList>
    </citation>
    <scope>NUCLEOTIDE SEQUENCE [LARGE SCALE GENOMIC DNA]</scope>
    <source>
        <strain evidence="8 9">DSM 21864</strain>
    </source>
</reference>
<keyword evidence="2 4" id="KW-0813">Transport</keyword>
<dbReference type="PIRSF" id="PIRSF039114">
    <property type="entry name" value="V-ATPsynth_beta/V-ATPase_B"/>
    <property type="match status" value="1"/>
</dbReference>
<dbReference type="Pfam" id="PF00006">
    <property type="entry name" value="ATP-synt_ab"/>
    <property type="match status" value="1"/>
</dbReference>
<accession>A0A1M6MP47</accession>
<dbReference type="InterPro" id="IPR000194">
    <property type="entry name" value="ATPase_F1/V1/A1_a/bsu_nucl-bd"/>
</dbReference>
<dbReference type="GO" id="GO:0042777">
    <property type="term" value="P:proton motive force-driven plasma membrane ATP synthesis"/>
    <property type="evidence" value="ECO:0007669"/>
    <property type="project" value="UniProtKB-UniRule"/>
</dbReference>
<feature type="domain" description="ATPase F1/V1/A1 complex alpha/beta subunit N-terminal" evidence="6">
    <location>
        <begin position="8"/>
        <end position="74"/>
    </location>
</feature>
<evidence type="ECO:0000313" key="9">
    <source>
        <dbReference type="Proteomes" id="UP000184080"/>
    </source>
</evidence>
<evidence type="ECO:0000256" key="2">
    <source>
        <dbReference type="ARBA" id="ARBA00022448"/>
    </source>
</evidence>
<dbReference type="NCBIfam" id="NF003235">
    <property type="entry name" value="PRK04196.1"/>
    <property type="match status" value="1"/>
</dbReference>
<dbReference type="InterPro" id="IPR020003">
    <property type="entry name" value="ATPase_a/bsu_AS"/>
</dbReference>
<evidence type="ECO:0000259" key="6">
    <source>
        <dbReference type="Pfam" id="PF02874"/>
    </source>
</evidence>
<dbReference type="SUPFAM" id="SSF47917">
    <property type="entry name" value="C-terminal domain of alpha and beta subunits of F1 ATP synthase"/>
    <property type="match status" value="1"/>
</dbReference>
<dbReference type="STRING" id="1121298.SAMN05444401_4054"/>
<dbReference type="EMBL" id="FQZO01000009">
    <property type="protein sequence ID" value="SHJ85227.1"/>
    <property type="molecule type" value="Genomic_DNA"/>
</dbReference>
<dbReference type="InterPro" id="IPR027417">
    <property type="entry name" value="P-loop_NTPase"/>
</dbReference>
<dbReference type="PANTHER" id="PTHR43389:SF4">
    <property type="entry name" value="V-TYPE PROTON ATPASE SUBUNIT B"/>
    <property type="match status" value="1"/>
</dbReference>
<organism evidence="8 9">
    <name type="scientific">Clostridium amylolyticum</name>
    <dbReference type="NCBI Taxonomy" id="1121298"/>
    <lineage>
        <taxon>Bacteria</taxon>
        <taxon>Bacillati</taxon>
        <taxon>Bacillota</taxon>
        <taxon>Clostridia</taxon>
        <taxon>Eubacteriales</taxon>
        <taxon>Clostridiaceae</taxon>
        <taxon>Clostridium</taxon>
    </lineage>
</organism>
<dbReference type="HAMAP" id="MF_00310">
    <property type="entry name" value="ATP_synth_B_arch"/>
    <property type="match status" value="1"/>
</dbReference>
<keyword evidence="9" id="KW-1185">Reference proteome</keyword>
<sequence length="462" mass="51219">MLKEYKTVTEVVGPLMIVEGVEGVKYNELVDIELQNGEMRRGRVLEVNGTKAMVQIFEGSSGINLKGTKARFLGKPLELGVSEDMLGRVFDGLGRPKDNGPKIIPEKKLDIDGEPINPVARNYPSEFIQTGVSAIDGLNTLVRGQKLPVFSGSGLPHAQLAAQIARQAKVLSSDSKFAVVFAAIGITFEEAQFFVDDFTKTGAIDRSVLFMNLANDPAIERIATPRMALTTAEYLAYEKGMHVLVIMTDITNYCEALREVSAARKEVPGRRGYPGYLYTDLSTLYERAGRLKGKEGSITQIPILTMPEDDKTHPIPDLTGYITEGQIILSRELYKKGIMPPIDVLPSLSRLKDKGIGKGKTREDHADTMNQLFSAYAQGKQAKELAAILGESALSDTDKKYAIFAEAFEKEYVAQGFNTNRTIDETLNLGWKLLKILPRTELKRIRDEYLEKYLTIENGKEE</sequence>
<feature type="domain" description="ATPase F1/V1/A1 complex alpha/beta subunit nucleotide-binding" evidence="5">
    <location>
        <begin position="131"/>
        <end position="349"/>
    </location>
</feature>
<evidence type="ECO:0000256" key="4">
    <source>
        <dbReference type="HAMAP-Rule" id="MF_00310"/>
    </source>
</evidence>
<keyword evidence="4" id="KW-0375">Hydrogen ion transport</keyword>
<dbReference type="InterPro" id="IPR055190">
    <property type="entry name" value="ATP-synt_VA_C"/>
</dbReference>
<evidence type="ECO:0000259" key="7">
    <source>
        <dbReference type="Pfam" id="PF22919"/>
    </source>
</evidence>
<protein>
    <recommendedName>
        <fullName evidence="4">V-type ATP synthase beta chain</fullName>
    </recommendedName>
    <alternativeName>
        <fullName evidence="4">V-ATPase subunit B</fullName>
    </alternativeName>
</protein>
<gene>
    <name evidence="4" type="primary">atpB</name>
    <name evidence="8" type="ORF">SAMN05444401_4054</name>
</gene>
<dbReference type="PROSITE" id="PS00152">
    <property type="entry name" value="ATPASE_ALPHA_BETA"/>
    <property type="match status" value="1"/>
</dbReference>
<dbReference type="Proteomes" id="UP000184080">
    <property type="component" value="Unassembled WGS sequence"/>
</dbReference>
<dbReference type="CDD" id="cd18118">
    <property type="entry name" value="ATP-synt_V_A-type_beta_N"/>
    <property type="match status" value="1"/>
</dbReference>
<dbReference type="GO" id="GO:0005524">
    <property type="term" value="F:ATP binding"/>
    <property type="evidence" value="ECO:0007669"/>
    <property type="project" value="UniProtKB-UniRule"/>
</dbReference>
<evidence type="ECO:0000256" key="1">
    <source>
        <dbReference type="ARBA" id="ARBA00008936"/>
    </source>
</evidence>
<dbReference type="InterPro" id="IPR004100">
    <property type="entry name" value="ATPase_F1/V1/A1_a/bsu_N"/>
</dbReference>
<dbReference type="Pfam" id="PF22919">
    <property type="entry name" value="ATP-synt_VA_C"/>
    <property type="match status" value="1"/>
</dbReference>
<dbReference type="OrthoDB" id="9802718at2"/>
<dbReference type="InterPro" id="IPR022879">
    <property type="entry name" value="V-ATPase_su_B/beta"/>
</dbReference>
<feature type="domain" description="ATP synthase A/B type C-terminal" evidence="7">
    <location>
        <begin position="354"/>
        <end position="453"/>
    </location>
</feature>
<keyword evidence="3 4" id="KW-0406">Ion transport</keyword>
<dbReference type="RefSeq" id="WP_073011169.1">
    <property type="nucleotide sequence ID" value="NZ_FQZO01000009.1"/>
</dbReference>
<dbReference type="CDD" id="cd18112">
    <property type="entry name" value="ATP-synt_V_A-type_beta_C"/>
    <property type="match status" value="1"/>
</dbReference>
<evidence type="ECO:0000313" key="8">
    <source>
        <dbReference type="EMBL" id="SHJ85227.1"/>
    </source>
</evidence>
<dbReference type="AlphaFoldDB" id="A0A1M6MP47"/>